<evidence type="ECO:0000313" key="3">
    <source>
        <dbReference type="Proteomes" id="UP000419144"/>
    </source>
</evidence>
<gene>
    <name evidence="2" type="ORF">LtaPh_3331800</name>
</gene>
<reference evidence="2" key="1">
    <citation type="submission" date="2019-11" db="EMBL/GenBank/DDBJ databases">
        <title>Leishmania tarentolae CDS.</title>
        <authorList>
            <person name="Goto Y."/>
            <person name="Yamagishi J."/>
        </authorList>
    </citation>
    <scope>NUCLEOTIDE SEQUENCE [LARGE SCALE GENOMIC DNA]</scope>
    <source>
        <strain evidence="2">Parrot Tar II</strain>
    </source>
</reference>
<dbReference type="Proteomes" id="UP000419144">
    <property type="component" value="Unassembled WGS sequence"/>
</dbReference>
<evidence type="ECO:0000313" key="2">
    <source>
        <dbReference type="EMBL" id="GET92051.1"/>
    </source>
</evidence>
<feature type="compositionally biased region" description="Polar residues" evidence="1">
    <location>
        <begin position="111"/>
        <end position="126"/>
    </location>
</feature>
<keyword evidence="3" id="KW-1185">Reference proteome</keyword>
<protein>
    <submittedName>
        <fullName evidence="2">Uncharacterized protein</fullName>
    </submittedName>
</protein>
<sequence length="319" mass="34612">MHTRGFSPAMDYGGYGQVYGGNQGPAGGFVSKMQSFTYQTQQLPSQGYDNYNSYGQYGGYPQQQTNGGVGNANGADQYNGYPQTSGGDSLPALKSSRSFTGPSADMCRKQSGVSRSRSIASRSNKGGSSGMARHGSIFTSTRDRDTQVGISTRGGMSVCGIGQEENEDLKQYYGDMACRGDDRRMDGLKAVRSYRGDIEDGEDVGKPRRVTNRRNVDGRSATGYGGINFKRKAAMRNGEQWGEVEVRSKVKGNADFSHNLPRPPMQQSMPLPNMPMAHAVFDEAPVVPHIYNREDVHSYGDLSDSLSQADEGVAGDFDY</sequence>
<evidence type="ECO:0000256" key="1">
    <source>
        <dbReference type="SAM" id="MobiDB-lite"/>
    </source>
</evidence>
<name>A0A640KS12_LEITA</name>
<comment type="caution">
    <text evidence="2">The sequence shown here is derived from an EMBL/GenBank/DDBJ whole genome shotgun (WGS) entry which is preliminary data.</text>
</comment>
<dbReference type="VEuPathDB" id="TriTrypDB:LtaPh_3331800"/>
<dbReference type="AlphaFoldDB" id="A0A640KS12"/>
<proteinExistence type="predicted"/>
<dbReference type="EMBL" id="BLBS01000053">
    <property type="protein sequence ID" value="GET92051.1"/>
    <property type="molecule type" value="Genomic_DNA"/>
</dbReference>
<feature type="region of interest" description="Disordered" evidence="1">
    <location>
        <begin position="99"/>
        <end position="139"/>
    </location>
</feature>
<dbReference type="OrthoDB" id="263782at2759"/>
<organism evidence="2 3">
    <name type="scientific">Leishmania tarentolae</name>
    <name type="common">Sauroleishmania tarentolae</name>
    <dbReference type="NCBI Taxonomy" id="5689"/>
    <lineage>
        <taxon>Eukaryota</taxon>
        <taxon>Discoba</taxon>
        <taxon>Euglenozoa</taxon>
        <taxon>Kinetoplastea</taxon>
        <taxon>Metakinetoplastina</taxon>
        <taxon>Trypanosomatida</taxon>
        <taxon>Trypanosomatidae</taxon>
        <taxon>Leishmaniinae</taxon>
        <taxon>Leishmania</taxon>
        <taxon>lizard Leishmania</taxon>
    </lineage>
</organism>
<accession>A0A640KS12</accession>